<dbReference type="InterPro" id="IPR050204">
    <property type="entry name" value="AraC_XylS_family_regulators"/>
</dbReference>
<keyword evidence="2" id="KW-0238">DNA-binding</keyword>
<organism evidence="5 6">
    <name type="scientific">Vogesella aquatica</name>
    <dbReference type="NCBI Taxonomy" id="2984206"/>
    <lineage>
        <taxon>Bacteria</taxon>
        <taxon>Pseudomonadati</taxon>
        <taxon>Pseudomonadota</taxon>
        <taxon>Betaproteobacteria</taxon>
        <taxon>Neisseriales</taxon>
        <taxon>Chromobacteriaceae</taxon>
        <taxon>Vogesella</taxon>
    </lineage>
</organism>
<dbReference type="PROSITE" id="PS00041">
    <property type="entry name" value="HTH_ARAC_FAMILY_1"/>
    <property type="match status" value="1"/>
</dbReference>
<name>A0ABT5ISU3_9NEIS</name>
<comment type="caution">
    <text evidence="5">The sequence shown here is derived from an EMBL/GenBank/DDBJ whole genome shotgun (WGS) entry which is preliminary data.</text>
</comment>
<accession>A0ABT5ISU3</accession>
<gene>
    <name evidence="5" type="ORF">PQU95_00155</name>
</gene>
<protein>
    <submittedName>
        <fullName evidence="5">Helix-turn-helix transcriptional regulator</fullName>
    </submittedName>
</protein>
<evidence type="ECO:0000256" key="2">
    <source>
        <dbReference type="ARBA" id="ARBA00023125"/>
    </source>
</evidence>
<dbReference type="Gene3D" id="1.10.10.60">
    <property type="entry name" value="Homeodomain-like"/>
    <property type="match status" value="2"/>
</dbReference>
<evidence type="ECO:0000256" key="1">
    <source>
        <dbReference type="ARBA" id="ARBA00023015"/>
    </source>
</evidence>
<dbReference type="Pfam" id="PF12833">
    <property type="entry name" value="HTH_18"/>
    <property type="match status" value="1"/>
</dbReference>
<dbReference type="InterPro" id="IPR018060">
    <property type="entry name" value="HTH_AraC"/>
</dbReference>
<feature type="domain" description="HTH araC/xylS-type" evidence="4">
    <location>
        <begin position="197"/>
        <end position="294"/>
    </location>
</feature>
<dbReference type="PROSITE" id="PS01124">
    <property type="entry name" value="HTH_ARAC_FAMILY_2"/>
    <property type="match status" value="1"/>
</dbReference>
<evidence type="ECO:0000313" key="5">
    <source>
        <dbReference type="EMBL" id="MDC7715630.1"/>
    </source>
</evidence>
<dbReference type="SUPFAM" id="SSF46689">
    <property type="entry name" value="Homeodomain-like"/>
    <property type="match status" value="2"/>
</dbReference>
<dbReference type="InterPro" id="IPR018062">
    <property type="entry name" value="HTH_AraC-typ_CS"/>
</dbReference>
<keyword evidence="1" id="KW-0805">Transcription regulation</keyword>
<evidence type="ECO:0000313" key="6">
    <source>
        <dbReference type="Proteomes" id="UP001219956"/>
    </source>
</evidence>
<dbReference type="PANTHER" id="PTHR46796:SF6">
    <property type="entry name" value="ARAC SUBFAMILY"/>
    <property type="match status" value="1"/>
</dbReference>
<dbReference type="InterPro" id="IPR009057">
    <property type="entry name" value="Homeodomain-like_sf"/>
</dbReference>
<dbReference type="EMBL" id="JAQQLF010000001">
    <property type="protein sequence ID" value="MDC7715630.1"/>
    <property type="molecule type" value="Genomic_DNA"/>
</dbReference>
<dbReference type="PANTHER" id="PTHR46796">
    <property type="entry name" value="HTH-TYPE TRANSCRIPTIONAL ACTIVATOR RHAS-RELATED"/>
    <property type="match status" value="1"/>
</dbReference>
<dbReference type="Proteomes" id="UP001219956">
    <property type="component" value="Unassembled WGS sequence"/>
</dbReference>
<reference evidence="5 6" key="1">
    <citation type="submission" date="2023-01" db="EMBL/GenBank/DDBJ databases">
        <title>Novel species of the genus Vogesella isolated from rivers.</title>
        <authorList>
            <person name="Lu H."/>
        </authorList>
    </citation>
    <scope>NUCLEOTIDE SEQUENCE [LARGE SCALE GENOMIC DNA]</scope>
    <source>
        <strain evidence="5 6">DC21W</strain>
    </source>
</reference>
<keyword evidence="3" id="KW-0804">Transcription</keyword>
<proteinExistence type="predicted"/>
<sequence>MQGPQGDTRPTTSDLAWVQHSTPGFLISANRSRANPHSHSNASAAGLRLIVALQGPIKLNFDQHDFRLQPQQQAQVLLVNLNEPALFQRHCGQAGIEQKVCMALDHPWLEQHGLPELGSQSALARLASRHLAAMQWVASPQLTRLAQQMVQHHAANPLLARIEREGMGMLLLGQVLAEIGSPPPDSPATPQMSRRLQRVKALIDSGEGENWSLHQLAEAACMSSSTLQRHFRRHFDCSVMDYLRGQRLESARQMLLSGQRSITDVALGAGYSSAANFATAFRRRFGQPPSACLR</sequence>
<dbReference type="SMART" id="SM00342">
    <property type="entry name" value="HTH_ARAC"/>
    <property type="match status" value="1"/>
</dbReference>
<keyword evidence="6" id="KW-1185">Reference proteome</keyword>
<dbReference type="RefSeq" id="WP_272750124.1">
    <property type="nucleotide sequence ID" value="NZ_JAQQLF010000001.1"/>
</dbReference>
<evidence type="ECO:0000259" key="4">
    <source>
        <dbReference type="PROSITE" id="PS01124"/>
    </source>
</evidence>
<evidence type="ECO:0000256" key="3">
    <source>
        <dbReference type="ARBA" id="ARBA00023163"/>
    </source>
</evidence>